<accession>A0AAU7QBM3</accession>
<name>A0AAU7QBM3_9GAMM</name>
<sequence length="87" mass="9995">MITTLQAYAQPGLTVSYLHTDIKPPVQKNYASEISTLSNIVMPMIASAKEKYSSTTLDRIAEKDKSKYEVLETQIRPNYLLKKTWLW</sequence>
<dbReference type="AlphaFoldDB" id="A0AAU7QBM3"/>
<organism evidence="1">
    <name type="scientific">Acerihabitans sp. KWT182</name>
    <dbReference type="NCBI Taxonomy" id="3157919"/>
    <lineage>
        <taxon>Bacteria</taxon>
        <taxon>Pseudomonadati</taxon>
        <taxon>Pseudomonadota</taxon>
        <taxon>Gammaproteobacteria</taxon>
        <taxon>Enterobacterales</taxon>
        <taxon>Pectobacteriaceae</taxon>
        <taxon>Acerihabitans</taxon>
    </lineage>
</organism>
<gene>
    <name evidence="1" type="ORF">ABK905_05025</name>
</gene>
<evidence type="ECO:0000313" key="1">
    <source>
        <dbReference type="EMBL" id="XBS70554.1"/>
    </source>
</evidence>
<proteinExistence type="predicted"/>
<reference evidence="1" key="1">
    <citation type="submission" date="2024-06" db="EMBL/GenBank/DDBJ databases">
        <authorList>
            <person name="Coelho C."/>
            <person name="Bento M."/>
            <person name="Garcia E."/>
            <person name="Camelo A."/>
            <person name="Brandao I."/>
            <person name="Espirito Santo C."/>
            <person name="Trovao J."/>
            <person name="Verissimo A."/>
            <person name="Costa J."/>
            <person name="Tiago I."/>
        </authorList>
    </citation>
    <scope>NUCLEOTIDE SEQUENCE</scope>
    <source>
        <strain evidence="1">KWT182</strain>
    </source>
</reference>
<dbReference type="EMBL" id="CP157947">
    <property type="protein sequence ID" value="XBS70554.1"/>
    <property type="molecule type" value="Genomic_DNA"/>
</dbReference>
<protein>
    <submittedName>
        <fullName evidence="1">Uncharacterized protein</fullName>
    </submittedName>
</protein>